<evidence type="ECO:0000256" key="2">
    <source>
        <dbReference type="ARBA" id="ARBA00001946"/>
    </source>
</evidence>
<dbReference type="EMBL" id="HBUE01124826">
    <property type="protein sequence ID" value="CAG6494177.1"/>
    <property type="molecule type" value="Transcribed_RNA"/>
</dbReference>
<keyword evidence="4" id="KW-0378">Hydrolase</keyword>
<proteinExistence type="predicted"/>
<name>A0A8D8CIT0_CULPI</name>
<dbReference type="Pfam" id="PF00293">
    <property type="entry name" value="NUDIX"/>
    <property type="match status" value="1"/>
</dbReference>
<keyword evidence="5" id="KW-0460">Magnesium</keyword>
<evidence type="ECO:0000313" key="8">
    <source>
        <dbReference type="EMBL" id="CAG6494177.1"/>
    </source>
</evidence>
<dbReference type="Gene3D" id="3.90.79.10">
    <property type="entry name" value="Nucleoside Triphosphate Pyrophosphohydrolase"/>
    <property type="match status" value="1"/>
</dbReference>
<reference evidence="8" key="1">
    <citation type="submission" date="2021-05" db="EMBL/GenBank/DDBJ databases">
        <authorList>
            <person name="Alioto T."/>
            <person name="Alioto T."/>
            <person name="Gomez Garrido J."/>
        </authorList>
    </citation>
    <scope>NUCLEOTIDE SEQUENCE</scope>
</reference>
<comment type="cofactor">
    <cofactor evidence="1">
        <name>Mn(2+)</name>
        <dbReference type="ChEBI" id="CHEBI:29035"/>
    </cofactor>
</comment>
<evidence type="ECO:0000256" key="6">
    <source>
        <dbReference type="ARBA" id="ARBA00023211"/>
    </source>
</evidence>
<keyword evidence="3" id="KW-0479">Metal-binding</keyword>
<evidence type="ECO:0000256" key="4">
    <source>
        <dbReference type="ARBA" id="ARBA00022801"/>
    </source>
</evidence>
<sequence length="232" mass="25536">MSISSRTFLLTSFRFYSTNSAVISPALLSNKSDQTRVIEAFRALPKIRLSSKPPAKAAAVLIPLCTVDGQVSLLYTLRSAKLSHHRGQVSFPGGIRDPGDANIEACALRETEEEIGVPRTSVDIWGCGNELIPNFGPAITPVVGTIREFSRDALVPNPDEVQKVFTVPIETFLATGNRRHTQFRAGYTVPVYLGGEEIVWGMTGVITHLFLSALLPREVYDRKLNFLKKYSS</sequence>
<dbReference type="InterPro" id="IPR045121">
    <property type="entry name" value="CoAse"/>
</dbReference>
<evidence type="ECO:0000259" key="7">
    <source>
        <dbReference type="PROSITE" id="PS51462"/>
    </source>
</evidence>
<accession>A0A8D8CIT0</accession>
<dbReference type="AlphaFoldDB" id="A0A8D8CIT0"/>
<dbReference type="EMBL" id="HBUE01124829">
    <property type="protein sequence ID" value="CAG6494180.1"/>
    <property type="molecule type" value="Transcribed_RNA"/>
</dbReference>
<protein>
    <submittedName>
        <fullName evidence="8">Nucleoside diphosphate-linked moiety X motif 8</fullName>
    </submittedName>
</protein>
<feature type="domain" description="Nudix hydrolase" evidence="7">
    <location>
        <begin position="54"/>
        <end position="193"/>
    </location>
</feature>
<evidence type="ECO:0000256" key="5">
    <source>
        <dbReference type="ARBA" id="ARBA00022842"/>
    </source>
</evidence>
<comment type="cofactor">
    <cofactor evidence="2">
        <name>Mg(2+)</name>
        <dbReference type="ChEBI" id="CHEBI:18420"/>
    </cofactor>
</comment>
<dbReference type="GO" id="GO:0046872">
    <property type="term" value="F:metal ion binding"/>
    <property type="evidence" value="ECO:0007669"/>
    <property type="project" value="UniProtKB-KW"/>
</dbReference>
<evidence type="ECO:0000256" key="3">
    <source>
        <dbReference type="ARBA" id="ARBA00022723"/>
    </source>
</evidence>
<organism evidence="8">
    <name type="scientific">Culex pipiens</name>
    <name type="common">House mosquito</name>
    <dbReference type="NCBI Taxonomy" id="7175"/>
    <lineage>
        <taxon>Eukaryota</taxon>
        <taxon>Metazoa</taxon>
        <taxon>Ecdysozoa</taxon>
        <taxon>Arthropoda</taxon>
        <taxon>Hexapoda</taxon>
        <taxon>Insecta</taxon>
        <taxon>Pterygota</taxon>
        <taxon>Neoptera</taxon>
        <taxon>Endopterygota</taxon>
        <taxon>Diptera</taxon>
        <taxon>Nematocera</taxon>
        <taxon>Culicoidea</taxon>
        <taxon>Culicidae</taxon>
        <taxon>Culicinae</taxon>
        <taxon>Culicini</taxon>
        <taxon>Culex</taxon>
        <taxon>Culex</taxon>
    </lineage>
</organism>
<dbReference type="CDD" id="cd03426">
    <property type="entry name" value="NUDIX_CoAse_Nudt7"/>
    <property type="match status" value="1"/>
</dbReference>
<keyword evidence="6" id="KW-0464">Manganese</keyword>
<dbReference type="PANTHER" id="PTHR12992:SF11">
    <property type="entry name" value="MITOCHONDRIAL COENZYME A DIPHOSPHATASE NUDT8"/>
    <property type="match status" value="1"/>
</dbReference>
<dbReference type="EMBL" id="HBUE01228261">
    <property type="protein sequence ID" value="CAG6543280.1"/>
    <property type="molecule type" value="Transcribed_RNA"/>
</dbReference>
<dbReference type="PROSITE" id="PS51462">
    <property type="entry name" value="NUDIX"/>
    <property type="match status" value="1"/>
</dbReference>
<evidence type="ECO:0000256" key="1">
    <source>
        <dbReference type="ARBA" id="ARBA00001936"/>
    </source>
</evidence>
<dbReference type="SUPFAM" id="SSF55811">
    <property type="entry name" value="Nudix"/>
    <property type="match status" value="1"/>
</dbReference>
<dbReference type="InterPro" id="IPR015797">
    <property type="entry name" value="NUDIX_hydrolase-like_dom_sf"/>
</dbReference>
<dbReference type="GO" id="GO:0010945">
    <property type="term" value="F:coenzyme A diphosphatase activity"/>
    <property type="evidence" value="ECO:0007669"/>
    <property type="project" value="InterPro"/>
</dbReference>
<dbReference type="InterPro" id="IPR000086">
    <property type="entry name" value="NUDIX_hydrolase_dom"/>
</dbReference>
<dbReference type="PANTHER" id="PTHR12992">
    <property type="entry name" value="NUDIX HYDROLASE"/>
    <property type="match status" value="1"/>
</dbReference>
<dbReference type="EMBL" id="HBUE01335019">
    <property type="protein sequence ID" value="CAG6595402.1"/>
    <property type="molecule type" value="Transcribed_RNA"/>
</dbReference>